<evidence type="ECO:0000256" key="4">
    <source>
        <dbReference type="ARBA" id="ARBA00023163"/>
    </source>
</evidence>
<proteinExistence type="inferred from homology"/>
<dbReference type="SUPFAM" id="SSF46785">
    <property type="entry name" value="Winged helix' DNA-binding domain"/>
    <property type="match status" value="1"/>
</dbReference>
<keyword evidence="10" id="KW-1185">Reference proteome</keyword>
<dbReference type="EMBL" id="QLIX01000018">
    <property type="protein sequence ID" value="RAI57375.1"/>
    <property type="molecule type" value="Genomic_DNA"/>
</dbReference>
<dbReference type="GO" id="GO:0000976">
    <property type="term" value="F:transcription cis-regulatory region binding"/>
    <property type="evidence" value="ECO:0007669"/>
    <property type="project" value="TreeGrafter"/>
</dbReference>
<dbReference type="Gene3D" id="3.40.190.10">
    <property type="entry name" value="Periplasmic binding protein-like II"/>
    <property type="match status" value="2"/>
</dbReference>
<evidence type="ECO:0000313" key="9">
    <source>
        <dbReference type="EMBL" id="RAI57375.1"/>
    </source>
</evidence>
<dbReference type="PANTHER" id="PTHR30126:SF5">
    <property type="entry name" value="HTH-TYPE TRANSCRIPTIONAL ACTIVATOR CMPR"/>
    <property type="match status" value="1"/>
</dbReference>
<evidence type="ECO:0000256" key="5">
    <source>
        <dbReference type="ARBA" id="ARBA00039279"/>
    </source>
</evidence>
<dbReference type="InterPro" id="IPR000847">
    <property type="entry name" value="LysR_HTH_N"/>
</dbReference>
<dbReference type="SUPFAM" id="SSF53850">
    <property type="entry name" value="Periplasmic binding protein-like II"/>
    <property type="match status" value="1"/>
</dbReference>
<dbReference type="OrthoDB" id="9808620at2"/>
<dbReference type="PANTHER" id="PTHR30126">
    <property type="entry name" value="HTH-TYPE TRANSCRIPTIONAL REGULATOR"/>
    <property type="match status" value="1"/>
</dbReference>
<evidence type="ECO:0000256" key="2">
    <source>
        <dbReference type="ARBA" id="ARBA00023015"/>
    </source>
</evidence>
<gene>
    <name evidence="9" type="ORF">DOO78_19425</name>
</gene>
<dbReference type="Proteomes" id="UP000249065">
    <property type="component" value="Unassembled WGS sequence"/>
</dbReference>
<feature type="domain" description="HTH lysR-type" evidence="8">
    <location>
        <begin position="12"/>
        <end position="70"/>
    </location>
</feature>
<dbReference type="AlphaFoldDB" id="A0A327M4Q5"/>
<comment type="similarity">
    <text evidence="1">Belongs to the LysR transcriptional regulatory family.</text>
</comment>
<feature type="region of interest" description="Disordered" evidence="7">
    <location>
        <begin position="318"/>
        <end position="359"/>
    </location>
</feature>
<evidence type="ECO:0000256" key="1">
    <source>
        <dbReference type="ARBA" id="ARBA00009437"/>
    </source>
</evidence>
<reference evidence="10" key="1">
    <citation type="submission" date="2018-06" db="EMBL/GenBank/DDBJ databases">
        <authorList>
            <person name="Khan S.A."/>
        </authorList>
    </citation>
    <scope>NUCLEOTIDE SEQUENCE [LARGE SCALE GENOMIC DNA]</scope>
    <source>
        <strain evidence="10">DB-1506</strain>
    </source>
</reference>
<dbReference type="Pfam" id="PF00126">
    <property type="entry name" value="HTH_1"/>
    <property type="match status" value="1"/>
</dbReference>
<dbReference type="InterPro" id="IPR005119">
    <property type="entry name" value="LysR_subst-bd"/>
</dbReference>
<dbReference type="Gene3D" id="1.10.10.10">
    <property type="entry name" value="Winged helix-like DNA-binding domain superfamily/Winged helix DNA-binding domain"/>
    <property type="match status" value="1"/>
</dbReference>
<sequence length="359" mass="37646">MKEKLVNFSQRTSLRQLRALGALVEAGNIAGAADALALTPPAVSQQLRLLEDALGGVPLFERTPAGARPTEAGREALTALLRIEAALADCAAAVDALRGLDGGRVAVGIVSTAKYFAPFALAAFQRQYPHVELRVRVSNRAEMVAAFEAFELDLAIMGYPPDHLALERVVLGDHPHVIIAAPDHPLVGRGRIGLDEAATQSFLLREPGSGTRDLVQRLFGAAEAMGGRRIEIGSNETIKQAVMAAMGVALISAHTVAAEVADGRLVILDVEGLPVMRQWFLVRRTEKRPLPAAAALWAYLVEHGEGFLPRVGSVGAGTGAGRAQGRRAGGGGADRGGGDREPGSARGGAAPNARTTRRP</sequence>
<dbReference type="InterPro" id="IPR036390">
    <property type="entry name" value="WH_DNA-bd_sf"/>
</dbReference>
<evidence type="ECO:0000256" key="3">
    <source>
        <dbReference type="ARBA" id="ARBA00023125"/>
    </source>
</evidence>
<evidence type="ECO:0000259" key="8">
    <source>
        <dbReference type="PROSITE" id="PS50931"/>
    </source>
</evidence>
<dbReference type="PROSITE" id="PS50931">
    <property type="entry name" value="HTH_LYSR"/>
    <property type="match status" value="1"/>
</dbReference>
<dbReference type="Pfam" id="PF03466">
    <property type="entry name" value="LysR_substrate"/>
    <property type="match status" value="1"/>
</dbReference>
<dbReference type="GO" id="GO:0003700">
    <property type="term" value="F:DNA-binding transcription factor activity"/>
    <property type="evidence" value="ECO:0007669"/>
    <property type="project" value="InterPro"/>
</dbReference>
<name>A0A327M4Q5_9PROT</name>
<dbReference type="InterPro" id="IPR036388">
    <property type="entry name" value="WH-like_DNA-bd_sf"/>
</dbReference>
<feature type="compositionally biased region" description="Gly residues" evidence="7">
    <location>
        <begin position="318"/>
        <end position="335"/>
    </location>
</feature>
<keyword evidence="3" id="KW-0238">DNA-binding</keyword>
<keyword evidence="2" id="KW-0805">Transcription regulation</keyword>
<comment type="caution">
    <text evidence="9">The sequence shown here is derived from an EMBL/GenBank/DDBJ whole genome shotgun (WGS) entry which is preliminary data.</text>
</comment>
<evidence type="ECO:0000313" key="10">
    <source>
        <dbReference type="Proteomes" id="UP000249065"/>
    </source>
</evidence>
<organism evidence="9 10">
    <name type="scientific">Roseicella frigidaeris</name>
    <dbReference type="NCBI Taxonomy" id="2230885"/>
    <lineage>
        <taxon>Bacteria</taxon>
        <taxon>Pseudomonadati</taxon>
        <taxon>Pseudomonadota</taxon>
        <taxon>Alphaproteobacteria</taxon>
        <taxon>Acetobacterales</taxon>
        <taxon>Roseomonadaceae</taxon>
        <taxon>Roseicella</taxon>
    </lineage>
</organism>
<evidence type="ECO:0000256" key="6">
    <source>
        <dbReference type="ARBA" id="ARBA00043141"/>
    </source>
</evidence>
<evidence type="ECO:0000256" key="7">
    <source>
        <dbReference type="SAM" id="MobiDB-lite"/>
    </source>
</evidence>
<accession>A0A327M4Q5</accession>
<protein>
    <recommendedName>
        <fullName evidence="5">HTH-type transcriptional regulator CbbR</fullName>
    </recommendedName>
    <alternativeName>
        <fullName evidence="6">RuBisCO operon transcriptional regulator</fullName>
    </alternativeName>
</protein>
<keyword evidence="4" id="KW-0804">Transcription</keyword>